<dbReference type="InterPro" id="IPR011057">
    <property type="entry name" value="Mss4-like_sf"/>
</dbReference>
<dbReference type="GO" id="GO:0046872">
    <property type="term" value="F:metal ion binding"/>
    <property type="evidence" value="ECO:0007669"/>
    <property type="project" value="UniProtKB-KW"/>
</dbReference>
<keyword evidence="2" id="KW-0479">Metal-binding</keyword>
<organism evidence="6 7">
    <name type="scientific">Gallaecimonas xiamenensis 3-C-1</name>
    <dbReference type="NCBI Taxonomy" id="745411"/>
    <lineage>
        <taxon>Bacteria</taxon>
        <taxon>Pseudomonadati</taxon>
        <taxon>Pseudomonadota</taxon>
        <taxon>Gammaproteobacteria</taxon>
        <taxon>Enterobacterales</taxon>
        <taxon>Gallaecimonadaceae</taxon>
        <taxon>Gallaecimonas</taxon>
    </lineage>
</organism>
<dbReference type="RefSeq" id="WP_008482870.1">
    <property type="nucleotide sequence ID" value="NZ_AMRI01000003.1"/>
</dbReference>
<evidence type="ECO:0000256" key="4">
    <source>
        <dbReference type="ARBA" id="ARBA00023239"/>
    </source>
</evidence>
<evidence type="ECO:0000256" key="2">
    <source>
        <dbReference type="ARBA" id="ARBA00022723"/>
    </source>
</evidence>
<protein>
    <submittedName>
        <fullName evidence="6">Glutathione-dependent formaldehyde-activating protein</fullName>
    </submittedName>
</protein>
<keyword evidence="7" id="KW-1185">Reference proteome</keyword>
<evidence type="ECO:0000313" key="7">
    <source>
        <dbReference type="Proteomes" id="UP000006755"/>
    </source>
</evidence>
<reference evidence="6 7" key="1">
    <citation type="journal article" date="2012" name="J. Bacteriol.">
        <title>Genome Sequence of Gallaecimonas xiamenensis Type Strain 3-C-1.</title>
        <authorList>
            <person name="Lai Q."/>
            <person name="Wang L."/>
            <person name="Wang W."/>
            <person name="Shao Z."/>
        </authorList>
    </citation>
    <scope>NUCLEOTIDE SEQUENCE [LARGE SCALE GENOMIC DNA]</scope>
    <source>
        <strain evidence="6 7">3-C-1</strain>
    </source>
</reference>
<dbReference type="GO" id="GO:0016846">
    <property type="term" value="F:carbon-sulfur lyase activity"/>
    <property type="evidence" value="ECO:0007669"/>
    <property type="project" value="InterPro"/>
</dbReference>
<evidence type="ECO:0000259" key="5">
    <source>
        <dbReference type="PROSITE" id="PS51891"/>
    </source>
</evidence>
<dbReference type="PANTHER" id="PTHR33337:SF40">
    <property type="entry name" value="CENP-V_GFA DOMAIN-CONTAINING PROTEIN-RELATED"/>
    <property type="match status" value="1"/>
</dbReference>
<dbReference type="Proteomes" id="UP000006755">
    <property type="component" value="Unassembled WGS sequence"/>
</dbReference>
<dbReference type="AlphaFoldDB" id="K2KIW2"/>
<feature type="domain" description="CENP-V/GFA" evidence="5">
    <location>
        <begin position="5"/>
        <end position="123"/>
    </location>
</feature>
<dbReference type="eggNOG" id="COG3791">
    <property type="taxonomic scope" value="Bacteria"/>
</dbReference>
<dbReference type="Pfam" id="PF04828">
    <property type="entry name" value="GFA"/>
    <property type="match status" value="1"/>
</dbReference>
<comment type="caution">
    <text evidence="6">The sequence shown here is derived from an EMBL/GenBank/DDBJ whole genome shotgun (WGS) entry which is preliminary data.</text>
</comment>
<evidence type="ECO:0000313" key="6">
    <source>
        <dbReference type="EMBL" id="EKE77180.1"/>
    </source>
</evidence>
<dbReference type="SUPFAM" id="SSF51316">
    <property type="entry name" value="Mss4-like"/>
    <property type="match status" value="1"/>
</dbReference>
<dbReference type="PANTHER" id="PTHR33337">
    <property type="entry name" value="GFA DOMAIN-CONTAINING PROTEIN"/>
    <property type="match status" value="1"/>
</dbReference>
<comment type="similarity">
    <text evidence="1">Belongs to the Gfa family.</text>
</comment>
<dbReference type="EMBL" id="AMRI01000003">
    <property type="protein sequence ID" value="EKE77180.1"/>
    <property type="molecule type" value="Genomic_DNA"/>
</dbReference>
<gene>
    <name evidence="6" type="ORF">B3C1_03205</name>
</gene>
<accession>K2KIW2</accession>
<keyword evidence="4" id="KW-0456">Lyase</keyword>
<proteinExistence type="inferred from homology"/>
<sequence length="144" mass="15929">MTAAIKGGCLCGSVRFEGDLADGAKISACHCSMCRRWSSGPFLCFHFDKGVTLAESEGLSWYSASEWGERGFCHCCGTNLFWRLKGKDDTNWAVSIGSLDQVPKAKMHEHIFVDDAPGYYRFDDAAKRLTGQEVIDAFLSQQNT</sequence>
<dbReference type="OrthoDB" id="7765631at2"/>
<dbReference type="Gene3D" id="3.90.1590.10">
    <property type="entry name" value="glutathione-dependent formaldehyde- activating enzyme (gfa)"/>
    <property type="match status" value="1"/>
</dbReference>
<dbReference type="InterPro" id="IPR006913">
    <property type="entry name" value="CENP-V/GFA"/>
</dbReference>
<keyword evidence="3" id="KW-0862">Zinc</keyword>
<dbReference type="PROSITE" id="PS51891">
    <property type="entry name" value="CENP_V_GFA"/>
    <property type="match status" value="1"/>
</dbReference>
<evidence type="ECO:0000256" key="3">
    <source>
        <dbReference type="ARBA" id="ARBA00022833"/>
    </source>
</evidence>
<evidence type="ECO:0000256" key="1">
    <source>
        <dbReference type="ARBA" id="ARBA00005495"/>
    </source>
</evidence>
<dbReference type="STRING" id="745411.B3C1_03205"/>
<dbReference type="PATRIC" id="fig|745411.4.peg.629"/>
<name>K2KIW2_9GAMM</name>